<keyword evidence="5 16" id="KW-0349">Heme</keyword>
<evidence type="ECO:0000256" key="14">
    <source>
        <dbReference type="ARBA" id="ARBA00048294"/>
    </source>
</evidence>
<feature type="binding site" description="axial binding residue" evidence="16">
    <location>
        <position position="57"/>
    </location>
    <ligand>
        <name>heme b</name>
        <dbReference type="ChEBI" id="CHEBI:60344"/>
        <label>1</label>
    </ligand>
    <ligandPart>
        <name>Fe</name>
        <dbReference type="ChEBI" id="CHEBI:18248"/>
    </ligandPart>
</feature>
<evidence type="ECO:0000256" key="9">
    <source>
        <dbReference type="ARBA" id="ARBA00022989"/>
    </source>
</evidence>
<keyword evidence="12" id="KW-0534">Nitrate assimilation</keyword>
<comment type="catalytic activity">
    <reaction evidence="14">
        <text>nitrate + a quinol = a quinone + nitrite + H2O</text>
        <dbReference type="Rhea" id="RHEA:56144"/>
        <dbReference type="ChEBI" id="CHEBI:15377"/>
        <dbReference type="ChEBI" id="CHEBI:16301"/>
        <dbReference type="ChEBI" id="CHEBI:17632"/>
        <dbReference type="ChEBI" id="CHEBI:24646"/>
        <dbReference type="ChEBI" id="CHEBI:132124"/>
        <dbReference type="EC" id="1.7.5.1"/>
    </reaction>
</comment>
<keyword evidence="8" id="KW-0249">Electron transport</keyword>
<feature type="domain" description="NarG-like" evidence="18">
    <location>
        <begin position="7"/>
        <end position="227"/>
    </location>
</feature>
<feature type="transmembrane region" description="Helical" evidence="17">
    <location>
        <begin position="131"/>
        <end position="150"/>
    </location>
</feature>
<comment type="subcellular location">
    <subcellularLocation>
        <location evidence="1">Cell membrane</location>
        <topology evidence="1">Multi-pass membrane protein</topology>
    </subcellularLocation>
</comment>
<dbReference type="OrthoDB" id="9788113at2"/>
<proteinExistence type="predicted"/>
<evidence type="ECO:0000313" key="20">
    <source>
        <dbReference type="Proteomes" id="UP000254889"/>
    </source>
</evidence>
<dbReference type="PANTHER" id="PTHR30598">
    <property type="entry name" value="NITRATE REDUCTASE PRIVATE CHAPERONE, REDOX ENZYME MATURATION PROTEIN REMP FAMILY"/>
    <property type="match status" value="1"/>
</dbReference>
<dbReference type="GO" id="GO:0009325">
    <property type="term" value="C:nitrate reductase complex"/>
    <property type="evidence" value="ECO:0007669"/>
    <property type="project" value="InterPro"/>
</dbReference>
<keyword evidence="10 19" id="KW-0560">Oxidoreductase</keyword>
<evidence type="ECO:0000256" key="12">
    <source>
        <dbReference type="ARBA" id="ARBA00023063"/>
    </source>
</evidence>
<protein>
    <recommendedName>
        <fullName evidence="2">nitrate reductase (quinone)</fullName>
        <ecNumber evidence="2">1.7.5.1</ecNumber>
    </recommendedName>
</protein>
<dbReference type="GO" id="GO:0042128">
    <property type="term" value="P:nitrate assimilation"/>
    <property type="evidence" value="ECO:0007669"/>
    <property type="project" value="UniProtKB-KW"/>
</dbReference>
<evidence type="ECO:0000256" key="1">
    <source>
        <dbReference type="ARBA" id="ARBA00004651"/>
    </source>
</evidence>
<dbReference type="EMBL" id="CP031417">
    <property type="protein sequence ID" value="AXK82664.1"/>
    <property type="molecule type" value="Genomic_DNA"/>
</dbReference>
<keyword evidence="6 17" id="KW-0812">Transmembrane</keyword>
<keyword evidence="3" id="KW-0813">Transport</keyword>
<evidence type="ECO:0000313" key="19">
    <source>
        <dbReference type="EMBL" id="AXK82664.1"/>
    </source>
</evidence>
<dbReference type="GO" id="GO:0046872">
    <property type="term" value="F:metal ion binding"/>
    <property type="evidence" value="ECO:0007669"/>
    <property type="project" value="UniProtKB-KW"/>
</dbReference>
<dbReference type="GO" id="GO:0019645">
    <property type="term" value="P:anaerobic electron transport chain"/>
    <property type="evidence" value="ECO:0007669"/>
    <property type="project" value="UniProtKB-ARBA"/>
</dbReference>
<feature type="transmembrane region" description="Helical" evidence="17">
    <location>
        <begin position="12"/>
        <end position="29"/>
    </location>
</feature>
<feature type="binding site" description="axial binding residue" evidence="16">
    <location>
        <position position="189"/>
    </location>
    <ligand>
        <name>heme b</name>
        <dbReference type="ChEBI" id="CHEBI:60344"/>
        <label>1</label>
    </ligand>
    <ligandPart>
        <name>Fe</name>
        <dbReference type="ChEBI" id="CHEBI:18248"/>
    </ligandPart>
</feature>
<evidence type="ECO:0000256" key="8">
    <source>
        <dbReference type="ARBA" id="ARBA00022982"/>
    </source>
</evidence>
<name>A0A346A0G7_9HYPH</name>
<evidence type="ECO:0000256" key="13">
    <source>
        <dbReference type="ARBA" id="ARBA00023136"/>
    </source>
</evidence>
<feature type="binding site" description="axial binding residue" evidence="16">
    <location>
        <position position="67"/>
    </location>
    <ligand>
        <name>heme b</name>
        <dbReference type="ChEBI" id="CHEBI:60344"/>
        <label>1</label>
    </ligand>
    <ligandPart>
        <name>Fe</name>
        <dbReference type="ChEBI" id="CHEBI:18248"/>
    </ligandPart>
</feature>
<dbReference type="Gene3D" id="1.20.950.20">
    <property type="entry name" value="Transmembrane di-heme cytochromes, Chain C"/>
    <property type="match status" value="1"/>
</dbReference>
<evidence type="ECO:0000256" key="16">
    <source>
        <dbReference type="PIRSR" id="PIRSR603816-1"/>
    </source>
</evidence>
<dbReference type="AlphaFoldDB" id="A0A346A0G7"/>
<dbReference type="GO" id="GO:0020037">
    <property type="term" value="F:heme binding"/>
    <property type="evidence" value="ECO:0007669"/>
    <property type="project" value="TreeGrafter"/>
</dbReference>
<feature type="transmembrane region" description="Helical" evidence="17">
    <location>
        <begin position="90"/>
        <end position="111"/>
    </location>
</feature>
<dbReference type="EC" id="1.7.5.1" evidence="2"/>
<dbReference type="PANTHER" id="PTHR30598:SF3">
    <property type="entry name" value="RESPIRATORY NITRATE REDUCTASE 1 GAMMA CHAIN"/>
    <property type="match status" value="1"/>
</dbReference>
<feature type="transmembrane region" description="Helical" evidence="17">
    <location>
        <begin position="190"/>
        <end position="217"/>
    </location>
</feature>
<dbReference type="InterPro" id="IPR023234">
    <property type="entry name" value="NarG-like_domain"/>
</dbReference>
<evidence type="ECO:0000256" key="6">
    <source>
        <dbReference type="ARBA" id="ARBA00022692"/>
    </source>
</evidence>
<gene>
    <name evidence="19" type="primary">narI</name>
    <name evidence="19" type="ORF">DW352_20330</name>
</gene>
<accession>A0A346A0G7</accession>
<evidence type="ECO:0000256" key="7">
    <source>
        <dbReference type="ARBA" id="ARBA00022723"/>
    </source>
</evidence>
<evidence type="ECO:0000256" key="11">
    <source>
        <dbReference type="ARBA" id="ARBA00023004"/>
    </source>
</evidence>
<evidence type="ECO:0000256" key="10">
    <source>
        <dbReference type="ARBA" id="ARBA00023002"/>
    </source>
</evidence>
<keyword evidence="20" id="KW-1185">Reference proteome</keyword>
<dbReference type="InterPro" id="IPR036197">
    <property type="entry name" value="NarG-like_sf"/>
</dbReference>
<comment type="subunit">
    <text evidence="15">Dimer of heterotrimers each composed of an alpha, a beta and a gamma chain. Alpha and beta are catalytic chains; gamma chains are involved in binding the enzyme complex to the cytoplasmic membrane.</text>
</comment>
<sequence>MRDTINYIVFGWYPYLCLTVFLLGSLVRFDREQYTWRSGSSQLLRRRQLTWGSNLFHVGILMIFAGHFVGLLTPIWVFDTLGVSHTFKQWMAISIGGVAGVACFIGITLLVHRRLFDVRIRKTSSFGDIAILLILYVQLILGLSTIFVSLNHLDGHEMVKFMTWAQGILTLQPGVSAQIADVHPIFKAHLFLGMTIFLLFPFTRLVHIWSAPVWYLGRRGYQVVRTRRAGPFPKHAASRHSLQVTQAVRAVRPAPGARPGTVPAE</sequence>
<keyword evidence="7" id="KW-0479">Metal-binding</keyword>
<organism evidence="19 20">
    <name type="scientific">Pseudolabrys taiwanensis</name>
    <dbReference type="NCBI Taxonomy" id="331696"/>
    <lineage>
        <taxon>Bacteria</taxon>
        <taxon>Pseudomonadati</taxon>
        <taxon>Pseudomonadota</taxon>
        <taxon>Alphaproteobacteria</taxon>
        <taxon>Hyphomicrobiales</taxon>
        <taxon>Xanthobacteraceae</taxon>
        <taxon>Pseudolabrys</taxon>
    </lineage>
</organism>
<keyword evidence="13 17" id="KW-0472">Membrane</keyword>
<dbReference type="GO" id="GO:0009055">
    <property type="term" value="F:electron transfer activity"/>
    <property type="evidence" value="ECO:0007669"/>
    <property type="project" value="TreeGrafter"/>
</dbReference>
<evidence type="ECO:0000256" key="4">
    <source>
        <dbReference type="ARBA" id="ARBA00022475"/>
    </source>
</evidence>
<evidence type="ECO:0000259" key="18">
    <source>
        <dbReference type="Pfam" id="PF02665"/>
    </source>
</evidence>
<feature type="transmembrane region" description="Helical" evidence="17">
    <location>
        <begin position="55"/>
        <end position="78"/>
    </location>
</feature>
<dbReference type="RefSeq" id="WP_115693043.1">
    <property type="nucleotide sequence ID" value="NZ_CP031417.1"/>
</dbReference>
<feature type="binding site" description="axial binding residue" evidence="16">
    <location>
        <position position="207"/>
    </location>
    <ligand>
        <name>heme b</name>
        <dbReference type="ChEBI" id="CHEBI:60344"/>
        <label>1</label>
    </ligand>
    <ligandPart>
        <name>Fe</name>
        <dbReference type="ChEBI" id="CHEBI:18248"/>
    </ligandPart>
</feature>
<keyword evidence="4" id="KW-1003">Cell membrane</keyword>
<evidence type="ECO:0000256" key="3">
    <source>
        <dbReference type="ARBA" id="ARBA00022448"/>
    </source>
</evidence>
<evidence type="ECO:0000256" key="2">
    <source>
        <dbReference type="ARBA" id="ARBA00012500"/>
    </source>
</evidence>
<keyword evidence="11 16" id="KW-0408">Iron</keyword>
<evidence type="ECO:0000256" key="15">
    <source>
        <dbReference type="ARBA" id="ARBA00063882"/>
    </source>
</evidence>
<dbReference type="KEGG" id="ptaw:DW352_20330"/>
<reference evidence="19 20" key="1">
    <citation type="submission" date="2018-07" db="EMBL/GenBank/DDBJ databases">
        <authorList>
            <person name="Quirk P.G."/>
            <person name="Krulwich T.A."/>
        </authorList>
    </citation>
    <scope>NUCLEOTIDE SEQUENCE [LARGE SCALE GENOMIC DNA]</scope>
    <source>
        <strain evidence="19 20">CC-BB4</strain>
    </source>
</reference>
<dbReference type="InterPro" id="IPR003816">
    <property type="entry name" value="Nitrate_red_gam"/>
</dbReference>
<evidence type="ECO:0000256" key="5">
    <source>
        <dbReference type="ARBA" id="ARBA00022617"/>
    </source>
</evidence>
<evidence type="ECO:0000256" key="17">
    <source>
        <dbReference type="SAM" id="Phobius"/>
    </source>
</evidence>
<dbReference type="FunFam" id="1.20.950.20:FF:000001">
    <property type="entry name" value="Respiratory nitrate reductase subunit gamma"/>
    <property type="match status" value="1"/>
</dbReference>
<dbReference type="Proteomes" id="UP000254889">
    <property type="component" value="Chromosome"/>
</dbReference>
<keyword evidence="9 17" id="KW-1133">Transmembrane helix</keyword>
<dbReference type="GO" id="GO:0005886">
    <property type="term" value="C:plasma membrane"/>
    <property type="evidence" value="ECO:0007669"/>
    <property type="project" value="UniProtKB-SubCell"/>
</dbReference>
<dbReference type="InterPro" id="IPR051936">
    <property type="entry name" value="Heme-iron_electron_transfer"/>
</dbReference>
<dbReference type="SUPFAM" id="SSF103501">
    <property type="entry name" value="Respiratory nitrate reductase 1 gamma chain"/>
    <property type="match status" value="1"/>
</dbReference>
<dbReference type="NCBIfam" id="TIGR00351">
    <property type="entry name" value="narI"/>
    <property type="match status" value="1"/>
</dbReference>
<dbReference type="GO" id="GO:0160182">
    <property type="term" value="F:nitrate reductase (quinone) activity"/>
    <property type="evidence" value="ECO:0007669"/>
    <property type="project" value="UniProtKB-EC"/>
</dbReference>
<dbReference type="Pfam" id="PF02665">
    <property type="entry name" value="Nitrate_red_gam"/>
    <property type="match status" value="1"/>
</dbReference>